<sequence>MSIARATVEDLFAQYHPNGSTEIADVGRAREFVATAEDPWSRHTLLHLTGSAIIVHPPTRRVLLRWHPRQGSWMQIGGHGDPGETDPVTVALREGKEETGLSDLVPWPDANVVQVVIVPVPANAVEPAHEHVDVRFVLATAEPDAATPESPDAPLRWLGAAEAREATHEENVREMLMRVERLLAVPG</sequence>
<comment type="caution">
    <text evidence="2">The sequence shown here is derived from an EMBL/GenBank/DDBJ whole genome shotgun (WGS) entry which is preliminary data.</text>
</comment>
<evidence type="ECO:0000313" key="3">
    <source>
        <dbReference type="Proteomes" id="UP000469185"/>
    </source>
</evidence>
<dbReference type="Proteomes" id="UP000469185">
    <property type="component" value="Unassembled WGS sequence"/>
</dbReference>
<reference evidence="2 3" key="1">
    <citation type="submission" date="2020-02" db="EMBL/GenBank/DDBJ databases">
        <authorList>
            <person name="Li X.-J."/>
            <person name="Feng X.-M."/>
        </authorList>
    </citation>
    <scope>NUCLEOTIDE SEQUENCE [LARGE SCALE GENOMIC DNA]</scope>
    <source>
        <strain evidence="2 3">CGMCC 4.7225</strain>
    </source>
</reference>
<dbReference type="Pfam" id="PF00293">
    <property type="entry name" value="NUDIX"/>
    <property type="match status" value="1"/>
</dbReference>
<organism evidence="2 3">
    <name type="scientific">Phytoactinopolyspora alkaliphila</name>
    <dbReference type="NCBI Taxonomy" id="1783498"/>
    <lineage>
        <taxon>Bacteria</taxon>
        <taxon>Bacillati</taxon>
        <taxon>Actinomycetota</taxon>
        <taxon>Actinomycetes</taxon>
        <taxon>Jiangellales</taxon>
        <taxon>Jiangellaceae</taxon>
        <taxon>Phytoactinopolyspora</taxon>
    </lineage>
</organism>
<dbReference type="InterPro" id="IPR015797">
    <property type="entry name" value="NUDIX_hydrolase-like_dom_sf"/>
</dbReference>
<evidence type="ECO:0000259" key="1">
    <source>
        <dbReference type="PROSITE" id="PS51462"/>
    </source>
</evidence>
<dbReference type="SUPFAM" id="SSF55811">
    <property type="entry name" value="Nudix"/>
    <property type="match status" value="1"/>
</dbReference>
<feature type="domain" description="Nudix hydrolase" evidence="1">
    <location>
        <begin position="45"/>
        <end position="180"/>
    </location>
</feature>
<dbReference type="Gene3D" id="3.90.79.10">
    <property type="entry name" value="Nucleoside Triphosphate Pyrophosphohydrolase"/>
    <property type="match status" value="1"/>
</dbReference>
<dbReference type="InterPro" id="IPR000086">
    <property type="entry name" value="NUDIX_hydrolase_dom"/>
</dbReference>
<gene>
    <name evidence="2" type="ORF">G1H11_05015</name>
</gene>
<accession>A0A6N9YI36</accession>
<protein>
    <submittedName>
        <fullName evidence="2">NUDIX domain-containing protein</fullName>
    </submittedName>
</protein>
<dbReference type="EMBL" id="JAAGOB010000002">
    <property type="protein sequence ID" value="NED94666.1"/>
    <property type="molecule type" value="Genomic_DNA"/>
</dbReference>
<evidence type="ECO:0000313" key="2">
    <source>
        <dbReference type="EMBL" id="NED94666.1"/>
    </source>
</evidence>
<name>A0A6N9YI36_9ACTN</name>
<dbReference type="AlphaFoldDB" id="A0A6N9YI36"/>
<proteinExistence type="predicted"/>
<keyword evidence="3" id="KW-1185">Reference proteome</keyword>
<dbReference type="CDD" id="cd03674">
    <property type="entry name" value="NUDIX_Hydrolase"/>
    <property type="match status" value="1"/>
</dbReference>
<dbReference type="PROSITE" id="PS51462">
    <property type="entry name" value="NUDIX"/>
    <property type="match status" value="1"/>
</dbReference>
<dbReference type="RefSeq" id="WP_163816619.1">
    <property type="nucleotide sequence ID" value="NZ_JAAGOB010000002.1"/>
</dbReference>